<protein>
    <submittedName>
        <fullName evidence="2">Uncharacterized protein</fullName>
    </submittedName>
</protein>
<evidence type="ECO:0000313" key="2">
    <source>
        <dbReference type="EMBL" id="PON31194.1"/>
    </source>
</evidence>
<gene>
    <name evidence="2" type="ORF">PanWU01x14_371730</name>
</gene>
<feature type="compositionally biased region" description="Polar residues" evidence="1">
    <location>
        <begin position="1"/>
        <end position="12"/>
    </location>
</feature>
<feature type="non-terminal residue" evidence="2">
    <location>
        <position position="1"/>
    </location>
</feature>
<dbReference type="Proteomes" id="UP000237105">
    <property type="component" value="Unassembled WGS sequence"/>
</dbReference>
<accession>A0A2P5A3U8</accession>
<organism evidence="2 3">
    <name type="scientific">Parasponia andersonii</name>
    <name type="common">Sponia andersonii</name>
    <dbReference type="NCBI Taxonomy" id="3476"/>
    <lineage>
        <taxon>Eukaryota</taxon>
        <taxon>Viridiplantae</taxon>
        <taxon>Streptophyta</taxon>
        <taxon>Embryophyta</taxon>
        <taxon>Tracheophyta</taxon>
        <taxon>Spermatophyta</taxon>
        <taxon>Magnoliopsida</taxon>
        <taxon>eudicotyledons</taxon>
        <taxon>Gunneridae</taxon>
        <taxon>Pentapetalae</taxon>
        <taxon>rosids</taxon>
        <taxon>fabids</taxon>
        <taxon>Rosales</taxon>
        <taxon>Cannabaceae</taxon>
        <taxon>Parasponia</taxon>
    </lineage>
</organism>
<comment type="caution">
    <text evidence="2">The sequence shown here is derived from an EMBL/GenBank/DDBJ whole genome shotgun (WGS) entry which is preliminary data.</text>
</comment>
<feature type="region of interest" description="Disordered" evidence="1">
    <location>
        <begin position="1"/>
        <end position="69"/>
    </location>
</feature>
<proteinExistence type="predicted"/>
<evidence type="ECO:0000313" key="3">
    <source>
        <dbReference type="Proteomes" id="UP000237105"/>
    </source>
</evidence>
<evidence type="ECO:0000256" key="1">
    <source>
        <dbReference type="SAM" id="MobiDB-lite"/>
    </source>
</evidence>
<dbReference type="AlphaFoldDB" id="A0A2P5A3U8"/>
<dbReference type="EMBL" id="JXTB01001316">
    <property type="protein sequence ID" value="PON31194.1"/>
    <property type="molecule type" value="Genomic_DNA"/>
</dbReference>
<keyword evidence="3" id="KW-1185">Reference proteome</keyword>
<name>A0A2P5A3U8_PARAD</name>
<reference evidence="3" key="1">
    <citation type="submission" date="2016-06" db="EMBL/GenBank/DDBJ databases">
        <title>Parallel loss of symbiosis genes in relatives of nitrogen-fixing non-legume Parasponia.</title>
        <authorList>
            <person name="Van Velzen R."/>
            <person name="Holmer R."/>
            <person name="Bu F."/>
            <person name="Rutten L."/>
            <person name="Van Zeijl A."/>
            <person name="Liu W."/>
            <person name="Santuari L."/>
            <person name="Cao Q."/>
            <person name="Sharma T."/>
            <person name="Shen D."/>
            <person name="Roswanjaya Y."/>
            <person name="Wardhani T."/>
            <person name="Kalhor M.S."/>
            <person name="Jansen J."/>
            <person name="Van den Hoogen J."/>
            <person name="Gungor B."/>
            <person name="Hartog M."/>
            <person name="Hontelez J."/>
            <person name="Verver J."/>
            <person name="Yang W.-C."/>
            <person name="Schijlen E."/>
            <person name="Repin R."/>
            <person name="Schilthuizen M."/>
            <person name="Schranz E."/>
            <person name="Heidstra R."/>
            <person name="Miyata K."/>
            <person name="Fedorova E."/>
            <person name="Kohlen W."/>
            <person name="Bisseling T."/>
            <person name="Smit S."/>
            <person name="Geurts R."/>
        </authorList>
    </citation>
    <scope>NUCLEOTIDE SEQUENCE [LARGE SCALE GENOMIC DNA]</scope>
    <source>
        <strain evidence="3">cv. WU1-14</strain>
    </source>
</reference>
<feature type="compositionally biased region" description="Polar residues" evidence="1">
    <location>
        <begin position="44"/>
        <end position="58"/>
    </location>
</feature>
<sequence length="69" mass="7580">SPQRPTTTSHCRSSYGHRWSLLPPENDAPSPDEQAALESALPKLSTTRNRQKTSQTTLLAGADSSYRLL</sequence>